<dbReference type="PANTHER" id="PTHR12951:SF1">
    <property type="entry name" value="PROTEIN UNC-119 HOMOLOG"/>
    <property type="match status" value="1"/>
</dbReference>
<dbReference type="GO" id="GO:0042953">
    <property type="term" value="P:lipoprotein transport"/>
    <property type="evidence" value="ECO:0007669"/>
    <property type="project" value="TreeGrafter"/>
</dbReference>
<dbReference type="InterPro" id="IPR014756">
    <property type="entry name" value="Ig_E-set"/>
</dbReference>
<organism evidence="7">
    <name type="scientific">Enchytraeus japonensis</name>
    <dbReference type="NCBI Taxonomy" id="228735"/>
    <lineage>
        <taxon>Eukaryota</taxon>
        <taxon>Metazoa</taxon>
        <taxon>Spiralia</taxon>
        <taxon>Lophotrochozoa</taxon>
        <taxon>Annelida</taxon>
        <taxon>Clitellata</taxon>
        <taxon>Oligochaeta</taxon>
        <taxon>Enchytraeida</taxon>
        <taxon>Enchytraeidae</taxon>
        <taxon>Enchytraeus</taxon>
    </lineage>
</organism>
<feature type="region of interest" description="Disordered" evidence="5">
    <location>
        <begin position="83"/>
        <end position="105"/>
    </location>
</feature>
<keyword evidence="2" id="KW-0813">Transport</keyword>
<feature type="compositionally biased region" description="Low complexity" evidence="5">
    <location>
        <begin position="83"/>
        <end position="93"/>
    </location>
</feature>
<evidence type="ECO:0000256" key="5">
    <source>
        <dbReference type="SAM" id="MobiDB-lite"/>
    </source>
</evidence>
<evidence type="ECO:0000313" key="7">
    <source>
        <dbReference type="EMBL" id="BAE93512.1"/>
    </source>
</evidence>
<reference evidence="7" key="1">
    <citation type="journal article" date="2006" name="Dev. Dyn.">
        <title>Molecular approach to annelid regeneration: cDNA subtraction cloning reveals various novel genes that are upregulated during the large-scale regeneration of the oligochaete, Enchytraeus japonensis.</title>
        <authorList>
            <person name="Myohara M."/>
            <person name="Niva C.C."/>
            <person name="Lee J.M."/>
        </authorList>
    </citation>
    <scope>NUCLEOTIDE SEQUENCE</scope>
    <source>
        <tissue evidence="7">Artificially-cut body fragments</tissue>
    </source>
</reference>
<dbReference type="Pfam" id="PF05351">
    <property type="entry name" value="GMP_PDE_delta"/>
    <property type="match status" value="1"/>
</dbReference>
<keyword evidence="3" id="KW-0653">Protein transport</keyword>
<dbReference type="GO" id="GO:0008289">
    <property type="term" value="F:lipid binding"/>
    <property type="evidence" value="ECO:0007669"/>
    <property type="project" value="UniProtKB-KW"/>
</dbReference>
<name>Q1MXG1_9ANNE</name>
<dbReference type="InterPro" id="IPR051519">
    <property type="entry name" value="PDE6D_unc-119_myristoyl-bd"/>
</dbReference>
<dbReference type="Gene3D" id="2.70.50.40">
    <property type="entry name" value="GMP phosphodiesterase, delta subunit"/>
    <property type="match status" value="1"/>
</dbReference>
<feature type="region of interest" description="Disordered" evidence="5">
    <location>
        <begin position="1"/>
        <end position="34"/>
    </location>
</feature>
<keyword evidence="4" id="KW-0446">Lipid-binding</keyword>
<evidence type="ECO:0000256" key="3">
    <source>
        <dbReference type="ARBA" id="ARBA00022927"/>
    </source>
</evidence>
<sequence length="223" mass="25812">MSAKSGKGDDGRSSGKAVNGGNSSKGPITENELLEQDYITPDDVLRLTKATTAYLVRPEANIYDINFVRFKLRDIATKQTLFEVSKPESSSPSHEGEEEDYDELDPTNGRFVRYQFTPQFLKLKTVGATVEFTLGDKPVNKFRMIERHYFRNRLLKSFDFEFGFLIPMSKNTMEHIYEFPDLSKEQMEQMIDCPYETRSDSFYFVDDKLIMHNKADYSYNGTY</sequence>
<accession>Q1MXG1</accession>
<dbReference type="GO" id="GO:0060271">
    <property type="term" value="P:cilium assembly"/>
    <property type="evidence" value="ECO:0007669"/>
    <property type="project" value="TreeGrafter"/>
</dbReference>
<feature type="compositionally biased region" description="Acidic residues" evidence="5">
    <location>
        <begin position="96"/>
        <end position="105"/>
    </location>
</feature>
<dbReference type="AlphaFoldDB" id="Q1MXG1"/>
<dbReference type="InterPro" id="IPR037036">
    <property type="entry name" value="PDED_dom_sf"/>
</dbReference>
<comment type="similarity">
    <text evidence="1">Belongs to the PDE6D/unc-119 family.</text>
</comment>
<proteinExistence type="evidence at transcript level"/>
<feature type="domain" description="GMP phosphodiesterase delta subunit" evidence="6">
    <location>
        <begin position="59"/>
        <end position="219"/>
    </location>
</feature>
<feature type="compositionally biased region" description="Basic and acidic residues" evidence="5">
    <location>
        <begin position="1"/>
        <end position="13"/>
    </location>
</feature>
<dbReference type="PANTHER" id="PTHR12951">
    <property type="entry name" value="RETINAL PROTEIN 4"/>
    <property type="match status" value="1"/>
</dbReference>
<evidence type="ECO:0000256" key="4">
    <source>
        <dbReference type="ARBA" id="ARBA00023121"/>
    </source>
</evidence>
<dbReference type="GO" id="GO:0007399">
    <property type="term" value="P:nervous system development"/>
    <property type="evidence" value="ECO:0007669"/>
    <property type="project" value="TreeGrafter"/>
</dbReference>
<evidence type="ECO:0000256" key="2">
    <source>
        <dbReference type="ARBA" id="ARBA00022448"/>
    </source>
</evidence>
<gene>
    <name evidence="7" type="primary">unc119</name>
</gene>
<dbReference type="FunFam" id="2.70.50.40:FF:000003">
    <property type="entry name" value="UNC119 homologue, putative"/>
    <property type="match status" value="1"/>
</dbReference>
<protein>
    <submittedName>
        <fullName evidence="7">Uncharacterized protein unc119</fullName>
    </submittedName>
</protein>
<dbReference type="InterPro" id="IPR008015">
    <property type="entry name" value="PDED_dom"/>
</dbReference>
<dbReference type="SUPFAM" id="SSF81296">
    <property type="entry name" value="E set domains"/>
    <property type="match status" value="1"/>
</dbReference>
<evidence type="ECO:0000259" key="6">
    <source>
        <dbReference type="Pfam" id="PF05351"/>
    </source>
</evidence>
<dbReference type="EMBL" id="AB112547">
    <property type="protein sequence ID" value="BAE93512.1"/>
    <property type="molecule type" value="mRNA"/>
</dbReference>
<evidence type="ECO:0000256" key="1">
    <source>
        <dbReference type="ARBA" id="ARBA00008102"/>
    </source>
</evidence>
<dbReference type="GO" id="GO:0005929">
    <property type="term" value="C:cilium"/>
    <property type="evidence" value="ECO:0007669"/>
    <property type="project" value="TreeGrafter"/>
</dbReference>